<dbReference type="EMBL" id="JBHTKK010000005">
    <property type="protein sequence ID" value="MFD1065641.1"/>
    <property type="molecule type" value="Genomic_DNA"/>
</dbReference>
<gene>
    <name evidence="6" type="ORF">ACFQ19_06355</name>
</gene>
<feature type="domain" description="HTH lacI-type" evidence="5">
    <location>
        <begin position="1"/>
        <end position="71"/>
    </location>
</feature>
<dbReference type="SUPFAM" id="SSF47413">
    <property type="entry name" value="lambda repressor-like DNA-binding domains"/>
    <property type="match status" value="1"/>
</dbReference>
<dbReference type="PANTHER" id="PTHR30146:SF95">
    <property type="entry name" value="RIBOSE OPERON REPRESSOR"/>
    <property type="match status" value="1"/>
</dbReference>
<protein>
    <submittedName>
        <fullName evidence="6">LacI family DNA-binding transcriptional regulator</fullName>
    </submittedName>
</protein>
<dbReference type="GO" id="GO:0003677">
    <property type="term" value="F:DNA binding"/>
    <property type="evidence" value="ECO:0007669"/>
    <property type="project" value="UniProtKB-KW"/>
</dbReference>
<reference evidence="7" key="1">
    <citation type="journal article" date="2019" name="Int. J. Syst. Evol. Microbiol.">
        <title>The Global Catalogue of Microorganisms (GCM) 10K type strain sequencing project: providing services to taxonomists for standard genome sequencing and annotation.</title>
        <authorList>
            <consortium name="The Broad Institute Genomics Platform"/>
            <consortium name="The Broad Institute Genome Sequencing Center for Infectious Disease"/>
            <person name="Wu L."/>
            <person name="Ma J."/>
        </authorList>
    </citation>
    <scope>NUCLEOTIDE SEQUENCE [LARGE SCALE GENOMIC DNA]</scope>
    <source>
        <strain evidence="7">CCUG 56608</strain>
    </source>
</reference>
<organism evidence="6 7">
    <name type="scientific">Oceanobacillus locisalsi</name>
    <dbReference type="NCBI Taxonomy" id="546107"/>
    <lineage>
        <taxon>Bacteria</taxon>
        <taxon>Bacillati</taxon>
        <taxon>Bacillota</taxon>
        <taxon>Bacilli</taxon>
        <taxon>Bacillales</taxon>
        <taxon>Bacillaceae</taxon>
        <taxon>Oceanobacillus</taxon>
    </lineage>
</organism>
<name>A0ABW3NDH6_9BACI</name>
<dbReference type="Pfam" id="PF13377">
    <property type="entry name" value="Peripla_BP_3"/>
    <property type="match status" value="1"/>
</dbReference>
<dbReference type="SUPFAM" id="SSF53822">
    <property type="entry name" value="Periplasmic binding protein-like I"/>
    <property type="match status" value="1"/>
</dbReference>
<evidence type="ECO:0000313" key="7">
    <source>
        <dbReference type="Proteomes" id="UP001597041"/>
    </source>
</evidence>
<keyword evidence="7" id="KW-1185">Reference proteome</keyword>
<dbReference type="InterPro" id="IPR028082">
    <property type="entry name" value="Peripla_BP_I"/>
</dbReference>
<dbReference type="Pfam" id="PF00356">
    <property type="entry name" value="LacI"/>
    <property type="match status" value="1"/>
</dbReference>
<dbReference type="InterPro" id="IPR046335">
    <property type="entry name" value="LacI/GalR-like_sensor"/>
</dbReference>
<keyword evidence="3 6" id="KW-0238">DNA-binding</keyword>
<evidence type="ECO:0000256" key="3">
    <source>
        <dbReference type="ARBA" id="ARBA00023125"/>
    </source>
</evidence>
<evidence type="ECO:0000259" key="5">
    <source>
        <dbReference type="SMART" id="SM00354"/>
    </source>
</evidence>
<evidence type="ECO:0000313" key="6">
    <source>
        <dbReference type="EMBL" id="MFD1065641.1"/>
    </source>
</evidence>
<sequence length="328" mass="36351">MPEMEDVAKVAEDSSEMVSRLINSKAYVNADTKAKVHKAMEQLNDHPNGMEQGLFNGRSKMIALFVPDIINPFFPELARGVEDFTNQQGYTFLLCNTDNNPAKEEAYMHALKQKSVDGMIVVSSTISEEHVKESNIPIIALDRILNANLSSITVKNRKGARTAVQHLKSLGCHRIAHICGPENASNTLDRLGGFLDEVKEEPWFLSSYVQAGGYNYSMAVQVTKELLVNHPEIDGIFAANDLMGAGVLRAAQELGFHVPEDLAVVAFDGIRLSETTSPTLTTMVQPIYEIGRRAAEILIHHINNPHDAIQAEEFKVELVQRESTQVKR</sequence>
<dbReference type="Gene3D" id="1.10.260.40">
    <property type="entry name" value="lambda repressor-like DNA-binding domains"/>
    <property type="match status" value="1"/>
</dbReference>
<dbReference type="RefSeq" id="WP_379591235.1">
    <property type="nucleotide sequence ID" value="NZ_JBHTKK010000005.1"/>
</dbReference>
<evidence type="ECO:0000256" key="4">
    <source>
        <dbReference type="ARBA" id="ARBA00023163"/>
    </source>
</evidence>
<dbReference type="SMART" id="SM00354">
    <property type="entry name" value="HTH_LACI"/>
    <property type="match status" value="1"/>
</dbReference>
<keyword evidence="4" id="KW-0804">Transcription</keyword>
<evidence type="ECO:0000256" key="1">
    <source>
        <dbReference type="ARBA" id="ARBA00022491"/>
    </source>
</evidence>
<proteinExistence type="predicted"/>
<dbReference type="InterPro" id="IPR010982">
    <property type="entry name" value="Lambda_DNA-bd_dom_sf"/>
</dbReference>
<keyword evidence="2" id="KW-0805">Transcription regulation</keyword>
<dbReference type="InterPro" id="IPR000843">
    <property type="entry name" value="HTH_LacI"/>
</dbReference>
<dbReference type="PANTHER" id="PTHR30146">
    <property type="entry name" value="LACI-RELATED TRANSCRIPTIONAL REPRESSOR"/>
    <property type="match status" value="1"/>
</dbReference>
<dbReference type="Proteomes" id="UP001597041">
    <property type="component" value="Unassembled WGS sequence"/>
</dbReference>
<keyword evidence="1" id="KW-0678">Repressor</keyword>
<dbReference type="Gene3D" id="3.40.50.2300">
    <property type="match status" value="2"/>
</dbReference>
<dbReference type="CDD" id="cd06291">
    <property type="entry name" value="PBP1_Qymf-like"/>
    <property type="match status" value="1"/>
</dbReference>
<evidence type="ECO:0000256" key="2">
    <source>
        <dbReference type="ARBA" id="ARBA00023015"/>
    </source>
</evidence>
<accession>A0ABW3NDH6</accession>
<comment type="caution">
    <text evidence="6">The sequence shown here is derived from an EMBL/GenBank/DDBJ whole genome shotgun (WGS) entry which is preliminary data.</text>
</comment>